<gene>
    <name evidence="7" type="ORF">V1264_023777</name>
</gene>
<evidence type="ECO:0000313" key="7">
    <source>
        <dbReference type="EMBL" id="KAK7100914.1"/>
    </source>
</evidence>
<evidence type="ECO:0000313" key="8">
    <source>
        <dbReference type="Proteomes" id="UP001374579"/>
    </source>
</evidence>
<dbReference type="PROSITE" id="PS50261">
    <property type="entry name" value="G_PROTEIN_RECEP_F2_4"/>
    <property type="match status" value="1"/>
</dbReference>
<evidence type="ECO:0000256" key="5">
    <source>
        <dbReference type="SAM" id="Phobius"/>
    </source>
</evidence>
<organism evidence="7 8">
    <name type="scientific">Littorina saxatilis</name>
    <dbReference type="NCBI Taxonomy" id="31220"/>
    <lineage>
        <taxon>Eukaryota</taxon>
        <taxon>Metazoa</taxon>
        <taxon>Spiralia</taxon>
        <taxon>Lophotrochozoa</taxon>
        <taxon>Mollusca</taxon>
        <taxon>Gastropoda</taxon>
        <taxon>Caenogastropoda</taxon>
        <taxon>Littorinimorpha</taxon>
        <taxon>Littorinoidea</taxon>
        <taxon>Littorinidae</taxon>
        <taxon>Littorina</taxon>
    </lineage>
</organism>
<dbReference type="AlphaFoldDB" id="A0AAN9BAB3"/>
<sequence length="391" mass="44663">MRNVSMYPTNLTLTSLDAAYIITTNLTCVTSICGCLSIIGLYLMYPDIRTTARKLLVCLSVANFIQCVAGLLQAATYYKTIQFPNERKFFCEGAASTYVIGQVASALWTCAVTIYLFLSVSLRAIVLANKLVYLFYVFCFGMPLIVATAAGVSDVYGYDVTDILYFKHPTTCWISDRVSNTVDWYLVTVEGWVIATYYLSIVLFVVINCSIYCKSRKTKGLNNASDNDDVIEDMAIQTAARQLRYVPLIYCLLRVWGTGHFLFTEYPTKRHLRAFDWLLIIRAFGDNAQGLANCILFCVTTKKIRRMVARRTRKCCSCFTTWCQRQQRRLAEEKWMPQPIVRMRRTIHKVNKRRSIDGSDLDISGISLELPSTAEELEEVKYTEDEVLFER</sequence>
<dbReference type="Gene3D" id="1.20.1070.10">
    <property type="entry name" value="Rhodopsin 7-helix transmembrane proteins"/>
    <property type="match status" value="1"/>
</dbReference>
<evidence type="ECO:0000256" key="3">
    <source>
        <dbReference type="ARBA" id="ARBA00022989"/>
    </source>
</evidence>
<evidence type="ECO:0000259" key="6">
    <source>
        <dbReference type="PROSITE" id="PS50261"/>
    </source>
</evidence>
<dbReference type="PANTHER" id="PTHR23112">
    <property type="entry name" value="G PROTEIN-COUPLED RECEPTOR 157-RELATED"/>
    <property type="match status" value="1"/>
</dbReference>
<dbReference type="Proteomes" id="UP001374579">
    <property type="component" value="Unassembled WGS sequence"/>
</dbReference>
<feature type="domain" description="G-protein coupled receptors family 2 profile 2" evidence="6">
    <location>
        <begin position="20"/>
        <end position="301"/>
    </location>
</feature>
<protein>
    <recommendedName>
        <fullName evidence="6">G-protein coupled receptors family 2 profile 2 domain-containing protein</fullName>
    </recommendedName>
</protein>
<dbReference type="GO" id="GO:0005886">
    <property type="term" value="C:plasma membrane"/>
    <property type="evidence" value="ECO:0007669"/>
    <property type="project" value="TreeGrafter"/>
</dbReference>
<feature type="transmembrane region" description="Helical" evidence="5">
    <location>
        <begin position="20"/>
        <end position="43"/>
    </location>
</feature>
<dbReference type="SUPFAM" id="SSF81321">
    <property type="entry name" value="Family A G protein-coupled receptor-like"/>
    <property type="match status" value="1"/>
</dbReference>
<feature type="transmembrane region" description="Helical" evidence="5">
    <location>
        <begin position="192"/>
        <end position="213"/>
    </location>
</feature>
<feature type="transmembrane region" description="Helical" evidence="5">
    <location>
        <begin position="131"/>
        <end position="152"/>
    </location>
</feature>
<dbReference type="EMBL" id="JBAMIC010000011">
    <property type="protein sequence ID" value="KAK7100914.1"/>
    <property type="molecule type" value="Genomic_DNA"/>
</dbReference>
<dbReference type="PROSITE" id="PS51257">
    <property type="entry name" value="PROKAR_LIPOPROTEIN"/>
    <property type="match status" value="1"/>
</dbReference>
<reference evidence="7 8" key="1">
    <citation type="submission" date="2024-02" db="EMBL/GenBank/DDBJ databases">
        <title>Chromosome-scale genome assembly of the rough periwinkle Littorina saxatilis.</title>
        <authorList>
            <person name="De Jode A."/>
            <person name="Faria R."/>
            <person name="Formenti G."/>
            <person name="Sims Y."/>
            <person name="Smith T.P."/>
            <person name="Tracey A."/>
            <person name="Wood J.M.D."/>
            <person name="Zagrodzka Z.B."/>
            <person name="Johannesson K."/>
            <person name="Butlin R.K."/>
            <person name="Leder E.H."/>
        </authorList>
    </citation>
    <scope>NUCLEOTIDE SEQUENCE [LARGE SCALE GENOMIC DNA]</scope>
    <source>
        <strain evidence="7">Snail1</strain>
        <tissue evidence="7">Muscle</tissue>
    </source>
</reference>
<comment type="caution">
    <text evidence="7">The sequence shown here is derived from an EMBL/GenBank/DDBJ whole genome shotgun (WGS) entry which is preliminary data.</text>
</comment>
<evidence type="ECO:0000256" key="4">
    <source>
        <dbReference type="ARBA" id="ARBA00023136"/>
    </source>
</evidence>
<proteinExistence type="predicted"/>
<dbReference type="GO" id="GO:0004930">
    <property type="term" value="F:G protein-coupled receptor activity"/>
    <property type="evidence" value="ECO:0007669"/>
    <property type="project" value="TreeGrafter"/>
</dbReference>
<keyword evidence="2 5" id="KW-0812">Transmembrane</keyword>
<dbReference type="GO" id="GO:0007166">
    <property type="term" value="P:cell surface receptor signaling pathway"/>
    <property type="evidence" value="ECO:0007669"/>
    <property type="project" value="InterPro"/>
</dbReference>
<keyword evidence="8" id="KW-1185">Reference proteome</keyword>
<comment type="subcellular location">
    <subcellularLocation>
        <location evidence="1">Membrane</location>
        <topology evidence="1">Multi-pass membrane protein</topology>
    </subcellularLocation>
</comment>
<keyword evidence="3 5" id="KW-1133">Transmembrane helix</keyword>
<dbReference type="PANTHER" id="PTHR23112:SF47">
    <property type="entry name" value="G-PROTEIN COUPLED RECEPTOR 157"/>
    <property type="match status" value="1"/>
</dbReference>
<dbReference type="GO" id="GO:0007189">
    <property type="term" value="P:adenylate cyclase-activating G protein-coupled receptor signaling pathway"/>
    <property type="evidence" value="ECO:0007669"/>
    <property type="project" value="TreeGrafter"/>
</dbReference>
<evidence type="ECO:0000256" key="1">
    <source>
        <dbReference type="ARBA" id="ARBA00004141"/>
    </source>
</evidence>
<dbReference type="InterPro" id="IPR017981">
    <property type="entry name" value="GPCR_2-like_7TM"/>
</dbReference>
<name>A0AAN9BAB3_9CAEN</name>
<feature type="transmembrane region" description="Helical" evidence="5">
    <location>
        <begin position="98"/>
        <end position="119"/>
    </location>
</feature>
<evidence type="ECO:0000256" key="2">
    <source>
        <dbReference type="ARBA" id="ARBA00022692"/>
    </source>
</evidence>
<feature type="transmembrane region" description="Helical" evidence="5">
    <location>
        <begin position="55"/>
        <end position="78"/>
    </location>
</feature>
<keyword evidence="4 5" id="KW-0472">Membrane</keyword>
<accession>A0AAN9BAB3</accession>